<dbReference type="InterPro" id="IPR019151">
    <property type="entry name" value="Proteasome_assmbl_chaperone_2"/>
</dbReference>
<dbReference type="SUPFAM" id="SSF159659">
    <property type="entry name" value="Cgl1923-like"/>
    <property type="match status" value="1"/>
</dbReference>
<evidence type="ECO:0000313" key="2">
    <source>
        <dbReference type="EMBL" id="MWA00085.1"/>
    </source>
</evidence>
<name>A0A6I4M6W3_9ACTN</name>
<evidence type="ECO:0000256" key="1">
    <source>
        <dbReference type="SAM" id="MobiDB-lite"/>
    </source>
</evidence>
<organism evidence="2 3">
    <name type="scientific">Actinomadura physcomitrii</name>
    <dbReference type="NCBI Taxonomy" id="2650748"/>
    <lineage>
        <taxon>Bacteria</taxon>
        <taxon>Bacillati</taxon>
        <taxon>Actinomycetota</taxon>
        <taxon>Actinomycetes</taxon>
        <taxon>Streptosporangiales</taxon>
        <taxon>Thermomonosporaceae</taxon>
        <taxon>Actinomadura</taxon>
    </lineage>
</organism>
<proteinExistence type="predicted"/>
<feature type="compositionally biased region" description="Polar residues" evidence="1">
    <location>
        <begin position="7"/>
        <end position="17"/>
    </location>
</feature>
<gene>
    <name evidence="2" type="ORF">F8568_006790</name>
</gene>
<comment type="caution">
    <text evidence="2">The sequence shown here is derived from an EMBL/GenBank/DDBJ whole genome shotgun (WGS) entry which is preliminary data.</text>
</comment>
<dbReference type="Gene3D" id="3.40.50.10900">
    <property type="entry name" value="PAC-like subunit"/>
    <property type="match status" value="1"/>
</dbReference>
<dbReference type="Pfam" id="PF09754">
    <property type="entry name" value="PAC2"/>
    <property type="match status" value="1"/>
</dbReference>
<dbReference type="EMBL" id="WBMS02000004">
    <property type="protein sequence ID" value="MWA00085.1"/>
    <property type="molecule type" value="Genomic_DNA"/>
</dbReference>
<dbReference type="AlphaFoldDB" id="A0A6I4M6W3"/>
<dbReference type="Gene3D" id="1.10.287.100">
    <property type="match status" value="1"/>
</dbReference>
<dbReference type="Proteomes" id="UP000462055">
    <property type="component" value="Unassembled WGS sequence"/>
</dbReference>
<dbReference type="InterPro" id="IPR038389">
    <property type="entry name" value="PSMG2_sf"/>
</dbReference>
<keyword evidence="3" id="KW-1185">Reference proteome</keyword>
<accession>A0A6I4M6W3</accession>
<sequence length="330" mass="35991">MRRRSQSGKGFTSSCPSVKTRHEEVGEKLLNPEDLYELDTDLPEMTGPVLLHSLDGFVDAGSTGQLVREHLLEALEHRVIARFDVDSLIDYRARRPAMTFDRDHWASYDAPELVVRLLRDDVGSPFLMLSGPEPDRLWEGFTRSVVHLVKKLDVGLVVGFHGIPMGVPHTRPVGVTSHATRPELITRNTWFDKVQVPGSAAGLLELRLGEAGHDALGLAVHVPHYLAQSAYPAAAVAALDQIVAATGLVLPNERLREAAAATDADIAEQVDGNAEVEKVVRALEQQYDAFAGAAERDSLLAESQDMPTADELGAQFERFLAEQEGPDSAP</sequence>
<feature type="region of interest" description="Disordered" evidence="1">
    <location>
        <begin position="1"/>
        <end position="26"/>
    </location>
</feature>
<reference evidence="2" key="1">
    <citation type="submission" date="2019-12" db="EMBL/GenBank/DDBJ databases">
        <title>Actinomadura physcomitrii sp. nov., a novel actinomycete isolated from moss [Physcomitrium sphaericum (Ludw) Fuernr].</title>
        <authorList>
            <person name="Zhuang X."/>
        </authorList>
    </citation>
    <scope>NUCLEOTIDE SEQUENCE [LARGE SCALE GENOMIC DNA]</scope>
    <source>
        <strain evidence="2">LD22</strain>
    </source>
</reference>
<dbReference type="PIRSF" id="PIRSF028754">
    <property type="entry name" value="UCP028754"/>
    <property type="match status" value="1"/>
</dbReference>
<protein>
    <submittedName>
        <fullName evidence="2">PAC2 family protein</fullName>
    </submittedName>
</protein>
<evidence type="ECO:0000313" key="3">
    <source>
        <dbReference type="Proteomes" id="UP000462055"/>
    </source>
</evidence>
<dbReference type="InterPro" id="IPR008492">
    <property type="entry name" value="Rv2714-like"/>
</dbReference>